<comment type="caution">
    <text evidence="1">The sequence shown here is derived from an EMBL/GenBank/DDBJ whole genome shotgun (WGS) entry which is preliminary data.</text>
</comment>
<reference evidence="1 2" key="1">
    <citation type="submission" date="2024-06" db="EMBL/GenBank/DDBJ databases">
        <title>Genomic Encyclopedia of Type Strains, Phase IV (KMG-IV): sequencing the most valuable type-strain genomes for metagenomic binning, comparative biology and taxonomic classification.</title>
        <authorList>
            <person name="Goeker M."/>
        </authorList>
    </citation>
    <scope>NUCLEOTIDE SEQUENCE [LARGE SCALE GENOMIC DNA]</scope>
    <source>
        <strain evidence="1 2">DSM 21331</strain>
    </source>
</reference>
<dbReference type="RefSeq" id="WP_056097054.1">
    <property type="nucleotide sequence ID" value="NZ_BPQL01000020.1"/>
</dbReference>
<evidence type="ECO:0000313" key="1">
    <source>
        <dbReference type="EMBL" id="MET3693982.1"/>
    </source>
</evidence>
<accession>A0ABV2L9I6</accession>
<keyword evidence="2" id="KW-1185">Reference proteome</keyword>
<proteinExistence type="predicted"/>
<evidence type="ECO:0008006" key="3">
    <source>
        <dbReference type="Google" id="ProtNLM"/>
    </source>
</evidence>
<gene>
    <name evidence="1" type="ORF">ABID43_003537</name>
</gene>
<sequence length="134" mass="14617">MSRGKSLATDVWIRPKPETVALLLSREDGMIAARERWHWCSVNVLLELAAEGRQTLGLPRPARGSRPLKTPGLADAVVAAVERLASVPAAAVETGLSQDSVRRVLRQRGLPIPRVDRVTAARRAAEVRRQRSAA</sequence>
<dbReference type="Proteomes" id="UP001549145">
    <property type="component" value="Unassembled WGS sequence"/>
</dbReference>
<organism evidence="1 2">
    <name type="scientific">Methylobacterium goesingense</name>
    <dbReference type="NCBI Taxonomy" id="243690"/>
    <lineage>
        <taxon>Bacteria</taxon>
        <taxon>Pseudomonadati</taxon>
        <taxon>Pseudomonadota</taxon>
        <taxon>Alphaproteobacteria</taxon>
        <taxon>Hyphomicrobiales</taxon>
        <taxon>Methylobacteriaceae</taxon>
        <taxon>Methylobacterium</taxon>
    </lineage>
</organism>
<name>A0ABV2L9I6_9HYPH</name>
<evidence type="ECO:0000313" key="2">
    <source>
        <dbReference type="Proteomes" id="UP001549145"/>
    </source>
</evidence>
<protein>
    <recommendedName>
        <fullName evidence="3">Helix-turn-helix domain-containing protein</fullName>
    </recommendedName>
</protein>
<dbReference type="EMBL" id="JBEPMM010000011">
    <property type="protein sequence ID" value="MET3693982.1"/>
    <property type="molecule type" value="Genomic_DNA"/>
</dbReference>